<name>A0ABT7BA72_9CYAN</name>
<sequence length="305" mass="35148">MNHLTHSLEYNRLQMLSFVEHLETQMPQASPYEIANELRRYTRESYTNHLFRWATLSDVEYIDNRLDKTIVLCGQSTDFAHFIASLSDQIQLPSWKSLLNFTTSWTSKHSSWSGDLSQSILDFRSGKFSTIYKALEADASEPDLAANIAAFRVGYMVNQQTHSGIPGFRKPRYGIKISEAIVAYDSGFYSGQVREFIIEALNGKIEKDKIMNPGEIEAKIRKSIVEFLAFMQLYQLGVKIKSMAKVAENYRTLSKMTHHEITPEEEAGEDDVRMATLYFFNYLVQQANLDPVQMHFMHDLWNGRV</sequence>
<protein>
    <submittedName>
        <fullName evidence="1">Uncharacterized protein</fullName>
    </submittedName>
</protein>
<dbReference type="EMBL" id="JAQOSO010000096">
    <property type="protein sequence ID" value="MDJ1176082.1"/>
    <property type="molecule type" value="Genomic_DNA"/>
</dbReference>
<dbReference type="RefSeq" id="WP_283768372.1">
    <property type="nucleotide sequence ID" value="NZ_JAQOSO010000096.1"/>
</dbReference>
<evidence type="ECO:0000313" key="2">
    <source>
        <dbReference type="Proteomes" id="UP001235849"/>
    </source>
</evidence>
<evidence type="ECO:0000313" key="1">
    <source>
        <dbReference type="EMBL" id="MDJ1176082.1"/>
    </source>
</evidence>
<proteinExistence type="predicted"/>
<gene>
    <name evidence="1" type="ORF">PMG25_18520</name>
</gene>
<organism evidence="1 2">
    <name type="scientific">Roseofilum capinflatum BLCC-M114</name>
    <dbReference type="NCBI Taxonomy" id="3022440"/>
    <lineage>
        <taxon>Bacteria</taxon>
        <taxon>Bacillati</taxon>
        <taxon>Cyanobacteriota</taxon>
        <taxon>Cyanophyceae</taxon>
        <taxon>Desertifilales</taxon>
        <taxon>Desertifilaceae</taxon>
        <taxon>Roseofilum</taxon>
        <taxon>Roseofilum capinflatum</taxon>
    </lineage>
</organism>
<keyword evidence="2" id="KW-1185">Reference proteome</keyword>
<accession>A0ABT7BA72</accession>
<comment type="caution">
    <text evidence="1">The sequence shown here is derived from an EMBL/GenBank/DDBJ whole genome shotgun (WGS) entry which is preliminary data.</text>
</comment>
<dbReference type="Proteomes" id="UP001235849">
    <property type="component" value="Unassembled WGS sequence"/>
</dbReference>
<reference evidence="1 2" key="1">
    <citation type="submission" date="2023-01" db="EMBL/GenBank/DDBJ databases">
        <title>Novel diversity within Roseofilum (Cyanobacteria; Desertifilaceae) from marine benthic mats with descriptions of four novel species.</title>
        <authorList>
            <person name="Wang Y."/>
            <person name="Berthold D.E."/>
            <person name="Hu J."/>
            <person name="Lefler F.W."/>
            <person name="Laughinghouse H.D. IV."/>
        </authorList>
    </citation>
    <scope>NUCLEOTIDE SEQUENCE [LARGE SCALE GENOMIC DNA]</scope>
    <source>
        <strain evidence="1 2">BLCC-M114</strain>
    </source>
</reference>